<name>A0A915KJT1_ROMCU</name>
<keyword evidence="1" id="KW-1185">Reference proteome</keyword>
<sequence length="66" mass="7406">MIIVVILDVQTSNLNSFQSQLGNKIESLHGKVVCVDNVFKFVEIELPAEQARVRGIYLDQCGLKML</sequence>
<dbReference type="AlphaFoldDB" id="A0A915KJT1"/>
<reference evidence="2" key="1">
    <citation type="submission" date="2022-11" db="UniProtKB">
        <authorList>
            <consortium name="WormBaseParasite"/>
        </authorList>
    </citation>
    <scope>IDENTIFICATION</scope>
</reference>
<evidence type="ECO:0000313" key="2">
    <source>
        <dbReference type="WBParaSite" id="nRc.2.0.1.t38119-RA"/>
    </source>
</evidence>
<organism evidence="1 2">
    <name type="scientific">Romanomermis culicivorax</name>
    <name type="common">Nematode worm</name>
    <dbReference type="NCBI Taxonomy" id="13658"/>
    <lineage>
        <taxon>Eukaryota</taxon>
        <taxon>Metazoa</taxon>
        <taxon>Ecdysozoa</taxon>
        <taxon>Nematoda</taxon>
        <taxon>Enoplea</taxon>
        <taxon>Dorylaimia</taxon>
        <taxon>Mermithida</taxon>
        <taxon>Mermithoidea</taxon>
        <taxon>Mermithidae</taxon>
        <taxon>Romanomermis</taxon>
    </lineage>
</organism>
<proteinExistence type="predicted"/>
<dbReference type="WBParaSite" id="nRc.2.0.1.t38119-RA">
    <property type="protein sequence ID" value="nRc.2.0.1.t38119-RA"/>
    <property type="gene ID" value="nRc.2.0.1.g38119"/>
</dbReference>
<dbReference type="Proteomes" id="UP000887565">
    <property type="component" value="Unplaced"/>
</dbReference>
<accession>A0A915KJT1</accession>
<protein>
    <submittedName>
        <fullName evidence="2">Uncharacterized protein</fullName>
    </submittedName>
</protein>
<evidence type="ECO:0000313" key="1">
    <source>
        <dbReference type="Proteomes" id="UP000887565"/>
    </source>
</evidence>